<keyword evidence="1" id="KW-0812">Transmembrane</keyword>
<gene>
    <name evidence="2" type="ORF">HDIA_1209</name>
</gene>
<dbReference type="KEGG" id="hdi:HDIA_1209"/>
<name>A0A2C9D3A8_9HYPH</name>
<evidence type="ECO:0008006" key="4">
    <source>
        <dbReference type="Google" id="ProtNLM"/>
    </source>
</evidence>
<dbReference type="Proteomes" id="UP000223606">
    <property type="component" value="Chromosome 1"/>
</dbReference>
<keyword evidence="1" id="KW-0472">Membrane</keyword>
<dbReference type="RefSeq" id="WP_099555294.1">
    <property type="nucleotide sequence ID" value="NZ_LT960614.1"/>
</dbReference>
<evidence type="ECO:0000256" key="1">
    <source>
        <dbReference type="SAM" id="Phobius"/>
    </source>
</evidence>
<feature type="transmembrane region" description="Helical" evidence="1">
    <location>
        <begin position="260"/>
        <end position="279"/>
    </location>
</feature>
<feature type="transmembrane region" description="Helical" evidence="1">
    <location>
        <begin position="202"/>
        <end position="225"/>
    </location>
</feature>
<dbReference type="AlphaFoldDB" id="A0A2C9D3A8"/>
<proteinExistence type="predicted"/>
<protein>
    <recommendedName>
        <fullName evidence="4">Glycosyltransferase RgtA/B/C/D-like domain-containing protein</fullName>
    </recommendedName>
</protein>
<dbReference type="EMBL" id="LT960614">
    <property type="protein sequence ID" value="SON54750.1"/>
    <property type="molecule type" value="Genomic_DNA"/>
</dbReference>
<feature type="transmembrane region" description="Helical" evidence="1">
    <location>
        <begin position="291"/>
        <end position="310"/>
    </location>
</feature>
<accession>A0A2C9D3A8</accession>
<organism evidence="2 3">
    <name type="scientific">Hartmannibacter diazotrophicus</name>
    <dbReference type="NCBI Taxonomy" id="1482074"/>
    <lineage>
        <taxon>Bacteria</taxon>
        <taxon>Pseudomonadati</taxon>
        <taxon>Pseudomonadota</taxon>
        <taxon>Alphaproteobacteria</taxon>
        <taxon>Hyphomicrobiales</taxon>
        <taxon>Pleomorphomonadaceae</taxon>
        <taxon>Hartmannibacter</taxon>
    </lineage>
</organism>
<feature type="transmembrane region" description="Helical" evidence="1">
    <location>
        <begin position="109"/>
        <end position="126"/>
    </location>
</feature>
<feature type="transmembrane region" description="Helical" evidence="1">
    <location>
        <begin position="7"/>
        <end position="27"/>
    </location>
</feature>
<sequence length="527" mass="57920">MSRKFENFYVNVAMGTLFACLVIAISIDPKVHGYDDGIILTGADRVLRGEVPYRDFWSMYGPATYYFNAAVLELFDNSAIAVKITALLFKVLIVVFGFVIISKANGPKWAFLGAVCLLGLLIKLGFDLFTVYHATALILVAFMMISSAEPTRIRMLGAGLLTGFAALFRHDMGFYACLTAALALMVFAFGEGTGLRARLGKAALQIAIFAAGVGLVFFPALIVLLKAAGVQDVVFNLITAPSAIYPAARGLPWPFPWDSAVYIPLLGIPILAAIGLGLAQHSETSEQSFADRMLITLSLAAVVFMAKGAVRVESLHMAPALVFAFLALFTYRGAYWRENRRALVMTVLVIGGISYSALYAATGFRNSASNVMKIARAEHPFQALDCLTRIGEDRVACLEIPARYQQAVAFIKENTTQDDLIYVGPKHHDKVFANYLAFYFFADRRSPTKWEETHPGIQTSPEVQMAMIIDFTARPPKYILLDAAWGDIHEPNQSSRSSGVFALDNFIRDHYRKVTSYGSLDVWAENS</sequence>
<feature type="transmembrane region" description="Helical" evidence="1">
    <location>
        <begin position="316"/>
        <end position="335"/>
    </location>
</feature>
<keyword evidence="3" id="KW-1185">Reference proteome</keyword>
<reference evidence="3" key="1">
    <citation type="submission" date="2017-09" db="EMBL/GenBank/DDBJ databases">
        <title>Genome sequence of Nannocystis excedens DSM 71.</title>
        <authorList>
            <person name="Blom J."/>
        </authorList>
    </citation>
    <scope>NUCLEOTIDE SEQUENCE [LARGE SCALE GENOMIC DNA]</scope>
    <source>
        <strain evidence="3">type strain: E19</strain>
    </source>
</reference>
<feature type="transmembrane region" description="Helical" evidence="1">
    <location>
        <begin position="172"/>
        <end position="190"/>
    </location>
</feature>
<dbReference type="PROSITE" id="PS51257">
    <property type="entry name" value="PROKAR_LIPOPROTEIN"/>
    <property type="match status" value="1"/>
</dbReference>
<keyword evidence="1" id="KW-1133">Transmembrane helix</keyword>
<feature type="transmembrane region" description="Helical" evidence="1">
    <location>
        <begin position="80"/>
        <end position="102"/>
    </location>
</feature>
<evidence type="ECO:0000313" key="3">
    <source>
        <dbReference type="Proteomes" id="UP000223606"/>
    </source>
</evidence>
<evidence type="ECO:0000313" key="2">
    <source>
        <dbReference type="EMBL" id="SON54750.1"/>
    </source>
</evidence>
<dbReference type="OrthoDB" id="2675565at2"/>
<feature type="transmembrane region" description="Helical" evidence="1">
    <location>
        <begin position="342"/>
        <end position="361"/>
    </location>
</feature>